<evidence type="ECO:0000313" key="13">
    <source>
        <dbReference type="EMBL" id="GAT18241.1"/>
    </source>
</evidence>
<dbReference type="InterPro" id="IPR010972">
    <property type="entry name" value="Beta-PGM"/>
</dbReference>
<sequence length="231" mass="25463">MIKFEQYSGVLFDLHGVIADSSQYHLQAWRQLADELGITWTSALTETVLGMNRQEAVTTILEAGHQLDRYTAEERQKLGNHKNQMYLELISHMSPADVLPGVIRFLDELRAQHYGIVLASASMNAPLEIKKMQLTDYFPLIVDPATLTHNKPDPEIYVRAAALLNLQPDECMGVEDSKTGLSALNGSGALSIGVGQPEEIAAADVKFSRSTELSLAGIQEQVEAQQKKVTD</sequence>
<dbReference type="GO" id="GO:0005975">
    <property type="term" value="P:carbohydrate metabolic process"/>
    <property type="evidence" value="ECO:0007669"/>
    <property type="project" value="InterPro"/>
</dbReference>
<comment type="cofactor">
    <cofactor evidence="11">
        <name>Mg(2+)</name>
        <dbReference type="ChEBI" id="CHEBI:18420"/>
    </cofactor>
    <text evidence="11">Binds 2 magnesium ions per subunit.</text>
</comment>
<feature type="binding site" evidence="10">
    <location>
        <begin position="120"/>
        <end position="124"/>
    </location>
    <ligand>
        <name>substrate</name>
    </ligand>
</feature>
<dbReference type="Gene3D" id="3.40.50.1000">
    <property type="entry name" value="HAD superfamily/HAD-like"/>
    <property type="match status" value="1"/>
</dbReference>
<keyword evidence="5" id="KW-0413">Isomerase</keyword>
<dbReference type="NCBIfam" id="TIGR02009">
    <property type="entry name" value="PGMB-YQAB-SF"/>
    <property type="match status" value="1"/>
</dbReference>
<evidence type="ECO:0000256" key="9">
    <source>
        <dbReference type="ARBA" id="ARBA00044991"/>
    </source>
</evidence>
<proteinExistence type="inferred from homology"/>
<evidence type="ECO:0000256" key="12">
    <source>
        <dbReference type="PIRSR" id="PIRSR610972-4"/>
    </source>
</evidence>
<keyword evidence="6" id="KW-0119">Carbohydrate metabolism</keyword>
<keyword evidence="2" id="KW-0597">Phosphoprotein</keyword>
<dbReference type="InterPro" id="IPR023198">
    <property type="entry name" value="PGP-like_dom2"/>
</dbReference>
<dbReference type="PANTHER" id="PTHR46193:SF18">
    <property type="entry name" value="HEXITOL PHOSPHATASE B"/>
    <property type="match status" value="1"/>
</dbReference>
<dbReference type="SFLD" id="SFLDG01129">
    <property type="entry name" value="C1.5:_HAD__Beta-PGM__Phosphata"/>
    <property type="match status" value="1"/>
</dbReference>
<keyword evidence="4 11" id="KW-0460">Magnesium</keyword>
<dbReference type="EMBL" id="BCMJ01000002">
    <property type="protein sequence ID" value="GAT18241.1"/>
    <property type="molecule type" value="Genomic_DNA"/>
</dbReference>
<evidence type="ECO:0000256" key="4">
    <source>
        <dbReference type="ARBA" id="ARBA00022842"/>
    </source>
</evidence>
<feature type="binding site" evidence="10">
    <location>
        <position position="82"/>
    </location>
    <ligand>
        <name>substrate</name>
    </ligand>
</feature>
<feature type="binding site" evidence="10">
    <location>
        <begin position="48"/>
        <end position="53"/>
    </location>
    <ligand>
        <name>substrate</name>
    </ligand>
</feature>
<evidence type="ECO:0000256" key="1">
    <source>
        <dbReference type="ARBA" id="ARBA00006171"/>
    </source>
</evidence>
<dbReference type="InterPro" id="IPR051600">
    <property type="entry name" value="Beta-PGM-like"/>
</dbReference>
<evidence type="ECO:0000256" key="5">
    <source>
        <dbReference type="ARBA" id="ARBA00023235"/>
    </source>
</evidence>
<keyword evidence="3 11" id="KW-0479">Metal-binding</keyword>
<comment type="caution">
    <text evidence="13">The sequence shown here is derived from an EMBL/GenBank/DDBJ whole genome shotgun (WGS) entry which is preliminary data.</text>
</comment>
<feature type="binding site" evidence="10">
    <location>
        <position position="29"/>
    </location>
    <ligand>
        <name>substrate</name>
    </ligand>
</feature>
<evidence type="ECO:0000256" key="11">
    <source>
        <dbReference type="PIRSR" id="PIRSR610972-3"/>
    </source>
</evidence>
<dbReference type="NCBIfam" id="TIGR01990">
    <property type="entry name" value="bPGM"/>
    <property type="match status" value="1"/>
</dbReference>
<dbReference type="AlphaFoldDB" id="A0A1Z5H503"/>
<dbReference type="RefSeq" id="WP_225364822.1">
    <property type="nucleotide sequence ID" value="NZ_BCMJ01000002.1"/>
</dbReference>
<dbReference type="SUPFAM" id="SSF56784">
    <property type="entry name" value="HAD-like"/>
    <property type="match status" value="1"/>
</dbReference>
<comment type="catalytic activity">
    <reaction evidence="7">
        <text>beta-D-glucose 1-phosphate = beta-D-glucose 6-phosphate</text>
        <dbReference type="Rhea" id="RHEA:20113"/>
        <dbReference type="ChEBI" id="CHEBI:57684"/>
        <dbReference type="ChEBI" id="CHEBI:58247"/>
        <dbReference type="EC" id="5.4.2.6"/>
    </reaction>
</comment>
<protein>
    <recommendedName>
        <fullName evidence="9">Beta-phosphoglucomutase</fullName>
        <ecNumber evidence="8">5.4.2.6</ecNumber>
    </recommendedName>
</protein>
<dbReference type="PANTHER" id="PTHR46193">
    <property type="entry name" value="6-PHOSPHOGLUCONATE PHOSPHATASE"/>
    <property type="match status" value="1"/>
</dbReference>
<feature type="site" description="Important for catalytic activity and assists the phosphoryl transfer reaction to Asp8 by balancing charge and orienting the reacting groups" evidence="12">
    <location>
        <position position="120"/>
    </location>
</feature>
<dbReference type="Gene3D" id="1.10.150.240">
    <property type="entry name" value="Putative phosphatase, domain 2"/>
    <property type="match status" value="1"/>
</dbReference>
<keyword evidence="14" id="KW-1185">Reference proteome</keyword>
<accession>A0A1Z5H503</accession>
<reference evidence="13 14" key="1">
    <citation type="submission" date="2015-11" db="EMBL/GenBank/DDBJ databases">
        <title>Draft genome sequences of new species of the genus Lactobacillus isolated from orchardgrass silage.</title>
        <authorList>
            <person name="Tohno M."/>
            <person name="Tanizawa Y."/>
            <person name="Arita M."/>
        </authorList>
    </citation>
    <scope>NUCLEOTIDE SEQUENCE [LARGE SCALE GENOMIC DNA]</scope>
    <source>
        <strain evidence="13 14">IWT5</strain>
    </source>
</reference>
<evidence type="ECO:0000256" key="3">
    <source>
        <dbReference type="ARBA" id="ARBA00022723"/>
    </source>
</evidence>
<evidence type="ECO:0000313" key="14">
    <source>
        <dbReference type="Proteomes" id="UP000223370"/>
    </source>
</evidence>
<evidence type="ECO:0000256" key="8">
    <source>
        <dbReference type="ARBA" id="ARBA00044968"/>
    </source>
</evidence>
<name>A0A1Z5H503_9LACO</name>
<feature type="binding site" evidence="11">
    <location>
        <position position="175"/>
    </location>
    <ligand>
        <name>Mg(2+)</name>
        <dbReference type="ChEBI" id="CHEBI:18420"/>
    </ligand>
</feature>
<feature type="binding site" evidence="11">
    <location>
        <position position="176"/>
    </location>
    <ligand>
        <name>Mg(2+)</name>
        <dbReference type="ChEBI" id="CHEBI:18420"/>
    </ligand>
</feature>
<evidence type="ECO:0000256" key="10">
    <source>
        <dbReference type="PIRSR" id="PIRSR610972-2"/>
    </source>
</evidence>
<evidence type="ECO:0000256" key="7">
    <source>
        <dbReference type="ARBA" id="ARBA00044926"/>
    </source>
</evidence>
<dbReference type="Pfam" id="PF00702">
    <property type="entry name" value="Hydrolase"/>
    <property type="match status" value="1"/>
</dbReference>
<evidence type="ECO:0000256" key="6">
    <source>
        <dbReference type="ARBA" id="ARBA00023277"/>
    </source>
</evidence>
<dbReference type="GO" id="GO:0000287">
    <property type="term" value="F:magnesium ion binding"/>
    <property type="evidence" value="ECO:0007669"/>
    <property type="project" value="InterPro"/>
</dbReference>
<comment type="similarity">
    <text evidence="1">Belongs to the HAD-like hydrolase superfamily. CbbY/CbbZ/Gph/YieH family.</text>
</comment>
<dbReference type="CDD" id="cd02598">
    <property type="entry name" value="HAD_BPGM"/>
    <property type="match status" value="1"/>
</dbReference>
<organism evidence="13 14">
    <name type="scientific">Secundilactobacillus silagincola</name>
    <dbReference type="NCBI Taxonomy" id="1714681"/>
    <lineage>
        <taxon>Bacteria</taxon>
        <taxon>Bacillati</taxon>
        <taxon>Bacillota</taxon>
        <taxon>Bacilli</taxon>
        <taxon>Lactobacillales</taxon>
        <taxon>Lactobacillaceae</taxon>
        <taxon>Secundilactobacillus</taxon>
    </lineage>
</organism>
<gene>
    <name evidence="13" type="primary">pgmB_1</name>
    <name evidence="13" type="ORF">IWT5_00514</name>
</gene>
<dbReference type="InterPro" id="IPR036412">
    <property type="entry name" value="HAD-like_sf"/>
</dbReference>
<dbReference type="InterPro" id="IPR010976">
    <property type="entry name" value="B-phosphoglucomutase_hydrolase"/>
</dbReference>
<dbReference type="SFLD" id="SFLDS00003">
    <property type="entry name" value="Haloacid_Dehalogenase"/>
    <property type="match status" value="1"/>
</dbReference>
<dbReference type="GO" id="GO:0008801">
    <property type="term" value="F:beta-phosphoglucomutase activity"/>
    <property type="evidence" value="ECO:0007669"/>
    <property type="project" value="UniProtKB-EC"/>
</dbReference>
<dbReference type="InterPro" id="IPR023214">
    <property type="entry name" value="HAD_sf"/>
</dbReference>
<dbReference type="InterPro" id="IPR006439">
    <property type="entry name" value="HAD-SF_hydro_IA"/>
</dbReference>
<feature type="binding site" evidence="10">
    <location>
        <position position="151"/>
    </location>
    <ligand>
        <name>substrate</name>
    </ligand>
</feature>
<dbReference type="EC" id="5.4.2.6" evidence="8"/>
<dbReference type="NCBIfam" id="TIGR01509">
    <property type="entry name" value="HAD-SF-IA-v3"/>
    <property type="match status" value="1"/>
</dbReference>
<feature type="binding site" evidence="11">
    <location>
        <position position="13"/>
    </location>
    <ligand>
        <name>Mg(2+)</name>
        <dbReference type="ChEBI" id="CHEBI:18420"/>
    </ligand>
</feature>
<evidence type="ECO:0000256" key="2">
    <source>
        <dbReference type="ARBA" id="ARBA00022553"/>
    </source>
</evidence>
<dbReference type="Proteomes" id="UP000223370">
    <property type="component" value="Unassembled WGS sequence"/>
</dbReference>
<feature type="site" description="Important for catalytic activity and assists the phosphoryl transfer reaction to Asp8 by balancing charge and orienting the reacting groups" evidence="12">
    <location>
        <position position="151"/>
    </location>
</feature>